<dbReference type="InterPro" id="IPR001268">
    <property type="entry name" value="NADH_UbQ_OxRdtase_30kDa_su"/>
</dbReference>
<sequence>MTPPRDLAVEPGDWLGSIAALRDEGCEVFDFLTAVDRGQVIEVVVRVMNPATKAATMVWTTVPADAAELASLSEHYLGATWCERETAEMFGVRFMGLADQRPLLLRARLGRPPLLKESVLVARAVREWPGAAQATDDGRQGGNPSRRRQLPPGVPDDFLRPDRSGLDQSAGTT</sequence>
<dbReference type="PANTHER" id="PTHR10884">
    <property type="entry name" value="NADH DEHYDROGENASE UBIQUINONE IRON-SULFUR PROTEIN 3"/>
    <property type="match status" value="1"/>
</dbReference>
<dbReference type="SUPFAM" id="SSF143243">
    <property type="entry name" value="Nqo5-like"/>
    <property type="match status" value="1"/>
</dbReference>
<dbReference type="PANTHER" id="PTHR10884:SF14">
    <property type="entry name" value="NADH DEHYDROGENASE [UBIQUINONE] IRON-SULFUR PROTEIN 3, MITOCHONDRIAL"/>
    <property type="match status" value="1"/>
</dbReference>
<evidence type="ECO:0000259" key="3">
    <source>
        <dbReference type="Pfam" id="PF00329"/>
    </source>
</evidence>
<comment type="similarity">
    <text evidence="1">Belongs to the complex I 30 kDa subunit family.</text>
</comment>
<reference evidence="4" key="1">
    <citation type="submission" date="2020-05" db="EMBL/GenBank/DDBJ databases">
        <authorList>
            <person name="Chiriac C."/>
            <person name="Salcher M."/>
            <person name="Ghai R."/>
            <person name="Kavagutti S V."/>
        </authorList>
    </citation>
    <scope>NUCLEOTIDE SEQUENCE</scope>
</reference>
<dbReference type="Gene3D" id="3.30.460.80">
    <property type="entry name" value="NADH:ubiquinone oxidoreductase, 30kDa subunit"/>
    <property type="match status" value="1"/>
</dbReference>
<gene>
    <name evidence="4" type="ORF">UFOPK2786_01700</name>
</gene>
<dbReference type="GO" id="GO:0008137">
    <property type="term" value="F:NADH dehydrogenase (ubiquinone) activity"/>
    <property type="evidence" value="ECO:0007669"/>
    <property type="project" value="InterPro"/>
</dbReference>
<dbReference type="EMBL" id="CAEZYW010000326">
    <property type="protein sequence ID" value="CAB4758577.1"/>
    <property type="molecule type" value="Genomic_DNA"/>
</dbReference>
<protein>
    <submittedName>
        <fullName evidence="4">Unannotated protein</fullName>
    </submittedName>
</protein>
<feature type="domain" description="NADH:ubiquinone oxidoreductase 30kDa subunit" evidence="3">
    <location>
        <begin position="8"/>
        <end position="120"/>
    </location>
</feature>
<dbReference type="InterPro" id="IPR037232">
    <property type="entry name" value="NADH_quin_OxRdtase_su_C/D-like"/>
</dbReference>
<evidence type="ECO:0000313" key="4">
    <source>
        <dbReference type="EMBL" id="CAB4758577.1"/>
    </source>
</evidence>
<evidence type="ECO:0000256" key="1">
    <source>
        <dbReference type="ARBA" id="ARBA00007569"/>
    </source>
</evidence>
<organism evidence="4">
    <name type="scientific">freshwater metagenome</name>
    <dbReference type="NCBI Taxonomy" id="449393"/>
    <lineage>
        <taxon>unclassified sequences</taxon>
        <taxon>metagenomes</taxon>
        <taxon>ecological metagenomes</taxon>
    </lineage>
</organism>
<dbReference type="Pfam" id="PF00329">
    <property type="entry name" value="Complex1_30kDa"/>
    <property type="match status" value="1"/>
</dbReference>
<feature type="region of interest" description="Disordered" evidence="2">
    <location>
        <begin position="130"/>
        <end position="173"/>
    </location>
</feature>
<dbReference type="AlphaFoldDB" id="A0A6J6UJ57"/>
<name>A0A6J6UJ57_9ZZZZ</name>
<proteinExistence type="inferred from homology"/>
<accession>A0A6J6UJ57</accession>
<evidence type="ECO:0000256" key="2">
    <source>
        <dbReference type="SAM" id="MobiDB-lite"/>
    </source>
</evidence>